<evidence type="ECO:0000256" key="8">
    <source>
        <dbReference type="ARBA" id="ARBA00023136"/>
    </source>
</evidence>
<dbReference type="AlphaFoldDB" id="A0A136Q681"/>
<feature type="transmembrane region" description="Helical" evidence="9">
    <location>
        <begin position="302"/>
        <end position="324"/>
    </location>
</feature>
<keyword evidence="8 9" id="KW-0472">Membrane</keyword>
<evidence type="ECO:0000313" key="11">
    <source>
        <dbReference type="EMBL" id="KXK66104.1"/>
    </source>
</evidence>
<evidence type="ECO:0000256" key="2">
    <source>
        <dbReference type="ARBA" id="ARBA00022475"/>
    </source>
</evidence>
<dbReference type="CDD" id="cd06225">
    <property type="entry name" value="HAMP"/>
    <property type="match status" value="1"/>
</dbReference>
<evidence type="ECO:0000256" key="6">
    <source>
        <dbReference type="ARBA" id="ARBA00022777"/>
    </source>
</evidence>
<comment type="subcellular location">
    <subcellularLocation>
        <location evidence="1">Cell membrane</location>
        <topology evidence="1">Multi-pass membrane protein</topology>
    </subcellularLocation>
</comment>
<organism evidence="11 12">
    <name type="scientific">Christensenella minuta</name>
    <dbReference type="NCBI Taxonomy" id="626937"/>
    <lineage>
        <taxon>Bacteria</taxon>
        <taxon>Bacillati</taxon>
        <taxon>Bacillota</taxon>
        <taxon>Clostridia</taxon>
        <taxon>Christensenellales</taxon>
        <taxon>Christensenellaceae</taxon>
        <taxon>Christensenella</taxon>
    </lineage>
</organism>
<dbReference type="RefSeq" id="WP_066520135.1">
    <property type="nucleotide sequence ID" value="NZ_CABMOF010000003.1"/>
</dbReference>
<dbReference type="InterPro" id="IPR050640">
    <property type="entry name" value="Bact_2-comp_sensor_kinase"/>
</dbReference>
<dbReference type="InterPro" id="IPR003660">
    <property type="entry name" value="HAMP_dom"/>
</dbReference>
<sequence length="602" mass="68399">MDRFLSKLSFWYFSIPFRRKTVCFFLLLVTIVTLIAEGFGYVFYRDILTKEISQQLYGTLSKIDDNISQSMNAVEQTSEALYENTVINSYLNADFSDVEQSKAASSVPNELLNVLMDSNGDLSSIYISRAQAVSLHQGKLFDYAWDSIRLSSIFQLAEAQKGDPVWIYDYYTTSHLLTENNRILCNARISYHENGEPKALMLVNLKESALTDALTVESNESGSSYLIMDNEGTAIAHSQNSFLDIYTAHLPFVDHILAQQNSFSFTINGVDYLVNWSPSQNYDWYLVSFTPFDYIDNNLANLFYIILMTFLLSMVIGTFLSFFFSRGLTSTITRLSAMLPRVEKGDFSVRAPVRGTDEINQLSLQFNNTLKKLQDTIDELSAEQVAKQMIEINALQEQINPHFLYNTLESINSLAILRGYKDISQLVLALSHMLRLSVNKGNAFLTLEQEIDRVQNYLYIQNIRHDGKFRLICRIASGTEKQPVIKLLLQPLVENSIIHGFEYKEADCVIAIRSFHRGNTLVIEVIDNGCGISEETLQKIEATLLPETKPGNDIYGIYNIHQRIRLHYGAQYGISFTSFAGHYTKVTIILPYDNHKDGGPNV</sequence>
<feature type="transmembrane region" description="Helical" evidence="9">
    <location>
        <begin position="21"/>
        <end position="44"/>
    </location>
</feature>
<dbReference type="Gene3D" id="6.10.340.10">
    <property type="match status" value="1"/>
</dbReference>
<accession>A0A136Q681</accession>
<dbReference type="PROSITE" id="PS50885">
    <property type="entry name" value="HAMP"/>
    <property type="match status" value="1"/>
</dbReference>
<dbReference type="Pfam" id="PF02518">
    <property type="entry name" value="HATPase_c"/>
    <property type="match status" value="1"/>
</dbReference>
<dbReference type="PATRIC" id="fig|626937.4.peg.824"/>
<evidence type="ECO:0000256" key="5">
    <source>
        <dbReference type="ARBA" id="ARBA00022692"/>
    </source>
</evidence>
<dbReference type="InterPro" id="IPR003594">
    <property type="entry name" value="HATPase_dom"/>
</dbReference>
<evidence type="ECO:0000256" key="4">
    <source>
        <dbReference type="ARBA" id="ARBA00022679"/>
    </source>
</evidence>
<dbReference type="GO" id="GO:0005886">
    <property type="term" value="C:plasma membrane"/>
    <property type="evidence" value="ECO:0007669"/>
    <property type="project" value="UniProtKB-SubCell"/>
</dbReference>
<comment type="caution">
    <text evidence="11">The sequence shown here is derived from an EMBL/GenBank/DDBJ whole genome shotgun (WGS) entry which is preliminary data.</text>
</comment>
<dbReference type="SUPFAM" id="SSF55874">
    <property type="entry name" value="ATPase domain of HSP90 chaperone/DNA topoisomerase II/histidine kinase"/>
    <property type="match status" value="1"/>
</dbReference>
<dbReference type="SMART" id="SM00387">
    <property type="entry name" value="HATPase_c"/>
    <property type="match status" value="1"/>
</dbReference>
<keyword evidence="3" id="KW-0597">Phosphoprotein</keyword>
<dbReference type="EMBL" id="LSZW01000047">
    <property type="protein sequence ID" value="KXK66104.1"/>
    <property type="molecule type" value="Genomic_DNA"/>
</dbReference>
<dbReference type="Gene3D" id="3.30.565.10">
    <property type="entry name" value="Histidine kinase-like ATPase, C-terminal domain"/>
    <property type="match status" value="1"/>
</dbReference>
<dbReference type="InterPro" id="IPR036890">
    <property type="entry name" value="HATPase_C_sf"/>
</dbReference>
<evidence type="ECO:0000313" key="12">
    <source>
        <dbReference type="Proteomes" id="UP000070366"/>
    </source>
</evidence>
<evidence type="ECO:0000256" key="3">
    <source>
        <dbReference type="ARBA" id="ARBA00022553"/>
    </source>
</evidence>
<dbReference type="SMART" id="SM00304">
    <property type="entry name" value="HAMP"/>
    <property type="match status" value="1"/>
</dbReference>
<dbReference type="PANTHER" id="PTHR34220:SF7">
    <property type="entry name" value="SENSOR HISTIDINE KINASE YPDA"/>
    <property type="match status" value="1"/>
</dbReference>
<gene>
    <name evidence="11" type="ORF">HMPREF3293_00840</name>
</gene>
<dbReference type="PANTHER" id="PTHR34220">
    <property type="entry name" value="SENSOR HISTIDINE KINASE YPDA"/>
    <property type="match status" value="1"/>
</dbReference>
<protein>
    <submittedName>
        <fullName evidence="11">HAMP domain protein</fullName>
    </submittedName>
</protein>
<dbReference type="Pfam" id="PF06580">
    <property type="entry name" value="His_kinase"/>
    <property type="match status" value="1"/>
</dbReference>
<keyword evidence="4" id="KW-0808">Transferase</keyword>
<dbReference type="SUPFAM" id="SSF158472">
    <property type="entry name" value="HAMP domain-like"/>
    <property type="match status" value="1"/>
</dbReference>
<reference evidence="11 12" key="1">
    <citation type="submission" date="2016-02" db="EMBL/GenBank/DDBJ databases">
        <authorList>
            <person name="Wen L."/>
            <person name="He K."/>
            <person name="Yang H."/>
        </authorList>
    </citation>
    <scope>NUCLEOTIDE SEQUENCE [LARGE SCALE GENOMIC DNA]</scope>
    <source>
        <strain evidence="11 12">DSM 22607</strain>
    </source>
</reference>
<name>A0A136Q681_9FIRM</name>
<evidence type="ECO:0000256" key="9">
    <source>
        <dbReference type="SAM" id="Phobius"/>
    </source>
</evidence>
<keyword evidence="6" id="KW-0418">Kinase</keyword>
<dbReference type="GO" id="GO:0000155">
    <property type="term" value="F:phosphorelay sensor kinase activity"/>
    <property type="evidence" value="ECO:0007669"/>
    <property type="project" value="InterPro"/>
</dbReference>
<proteinExistence type="predicted"/>
<dbReference type="STRING" id="626937.HMPREF3293_00840"/>
<dbReference type="Pfam" id="PF00672">
    <property type="entry name" value="HAMP"/>
    <property type="match status" value="1"/>
</dbReference>
<dbReference type="Gene3D" id="3.30.450.20">
    <property type="entry name" value="PAS domain"/>
    <property type="match status" value="1"/>
</dbReference>
<evidence type="ECO:0000256" key="1">
    <source>
        <dbReference type="ARBA" id="ARBA00004651"/>
    </source>
</evidence>
<evidence type="ECO:0000256" key="7">
    <source>
        <dbReference type="ARBA" id="ARBA00022989"/>
    </source>
</evidence>
<dbReference type="Pfam" id="PF02743">
    <property type="entry name" value="dCache_1"/>
    <property type="match status" value="1"/>
</dbReference>
<feature type="domain" description="HAMP" evidence="10">
    <location>
        <begin position="326"/>
        <end position="378"/>
    </location>
</feature>
<keyword evidence="12" id="KW-1185">Reference proteome</keyword>
<dbReference type="Proteomes" id="UP000070366">
    <property type="component" value="Unassembled WGS sequence"/>
</dbReference>
<keyword evidence="2" id="KW-1003">Cell membrane</keyword>
<evidence type="ECO:0000259" key="10">
    <source>
        <dbReference type="PROSITE" id="PS50885"/>
    </source>
</evidence>
<keyword evidence="5 9" id="KW-0812">Transmembrane</keyword>
<keyword evidence="7 9" id="KW-1133">Transmembrane helix</keyword>
<dbReference type="InterPro" id="IPR033479">
    <property type="entry name" value="dCache_1"/>
</dbReference>
<dbReference type="InterPro" id="IPR010559">
    <property type="entry name" value="Sig_transdc_His_kin_internal"/>
</dbReference>